<dbReference type="Gene3D" id="3.40.1230.10">
    <property type="entry name" value="MTH938-like"/>
    <property type="match status" value="1"/>
</dbReference>
<dbReference type="RefSeq" id="WP_091189635.1">
    <property type="nucleotide sequence ID" value="NZ_FOVE01000001.1"/>
</dbReference>
<dbReference type="PANTHER" id="PTHR21192">
    <property type="entry name" value="NUCLEAR PROTEIN E3-3"/>
    <property type="match status" value="1"/>
</dbReference>
<sequence length="122" mass="13304">MKLVQEKNTHLNQFTGYGEDWVGVNGEKRYGSLIVTAVAVDLWRPAGFGDLLREDFAVVVDYRPEVVLLGTGSRNRFPLPALYRDLTDAGIGIEIMDTGAVCRTFNALAGDGRSVVALVLFG</sequence>
<accession>A0A1I4V415</accession>
<gene>
    <name evidence="1" type="ORF">SAMN05660284_00116</name>
</gene>
<dbReference type="SUPFAM" id="SSF64076">
    <property type="entry name" value="MTH938-like"/>
    <property type="match status" value="1"/>
</dbReference>
<dbReference type="AlphaFoldDB" id="A0A1I4V415"/>
<name>A0A1I4V415_9NEIS</name>
<dbReference type="InterPro" id="IPR007523">
    <property type="entry name" value="NDUFAF3/AAMDC"/>
</dbReference>
<proteinExistence type="predicted"/>
<dbReference type="OrthoDB" id="9800373at2"/>
<dbReference type="PANTHER" id="PTHR21192:SF2">
    <property type="entry name" value="NADH DEHYDROGENASE [UBIQUINONE] 1 ALPHA SUBCOMPLEX ASSEMBLY FACTOR 3"/>
    <property type="match status" value="1"/>
</dbReference>
<dbReference type="InterPro" id="IPR036748">
    <property type="entry name" value="MTH938-like_sf"/>
</dbReference>
<evidence type="ECO:0000313" key="2">
    <source>
        <dbReference type="Proteomes" id="UP000242869"/>
    </source>
</evidence>
<keyword evidence="2" id="KW-1185">Reference proteome</keyword>
<protein>
    <submittedName>
        <fullName evidence="1">Uncharacterized conserved protein, contains Mth938-like domain</fullName>
    </submittedName>
</protein>
<dbReference type="Pfam" id="PF04430">
    <property type="entry name" value="DUF498"/>
    <property type="match status" value="1"/>
</dbReference>
<reference evidence="2" key="1">
    <citation type="submission" date="2016-10" db="EMBL/GenBank/DDBJ databases">
        <authorList>
            <person name="Varghese N."/>
            <person name="Submissions S."/>
        </authorList>
    </citation>
    <scope>NUCLEOTIDE SEQUENCE [LARGE SCALE GENOMIC DNA]</scope>
    <source>
        <strain evidence="2">DSM 6150</strain>
    </source>
</reference>
<evidence type="ECO:0000313" key="1">
    <source>
        <dbReference type="EMBL" id="SFM95977.1"/>
    </source>
</evidence>
<organism evidence="1 2">
    <name type="scientific">Formivibrio citricus</name>
    <dbReference type="NCBI Taxonomy" id="83765"/>
    <lineage>
        <taxon>Bacteria</taxon>
        <taxon>Pseudomonadati</taxon>
        <taxon>Pseudomonadota</taxon>
        <taxon>Betaproteobacteria</taxon>
        <taxon>Neisseriales</taxon>
        <taxon>Chitinibacteraceae</taxon>
        <taxon>Formivibrio</taxon>
    </lineage>
</organism>
<dbReference type="STRING" id="83765.SAMN05660284_00116"/>
<dbReference type="Proteomes" id="UP000242869">
    <property type="component" value="Unassembled WGS sequence"/>
</dbReference>
<dbReference type="EMBL" id="FOVE01000001">
    <property type="protein sequence ID" value="SFM95977.1"/>
    <property type="molecule type" value="Genomic_DNA"/>
</dbReference>